<feature type="transmembrane region" description="Helical" evidence="3">
    <location>
        <begin position="80"/>
        <end position="99"/>
    </location>
</feature>
<keyword evidence="1" id="KW-0998">Cell outer membrane</keyword>
<comment type="subcellular location">
    <subcellularLocation>
        <location evidence="1">Cell outer membrane</location>
        <topology evidence="1">Multi-pass membrane protein</topology>
    </subcellularLocation>
</comment>
<keyword evidence="1" id="KW-0813">Transport</keyword>
<evidence type="ECO:0000256" key="3">
    <source>
        <dbReference type="SAM" id="Phobius"/>
    </source>
</evidence>
<evidence type="ECO:0000259" key="4">
    <source>
        <dbReference type="Pfam" id="PF05569"/>
    </source>
</evidence>
<evidence type="ECO:0000313" key="6">
    <source>
        <dbReference type="EMBL" id="SHF86779.1"/>
    </source>
</evidence>
<evidence type="ECO:0000259" key="5">
    <source>
        <dbReference type="Pfam" id="PF07715"/>
    </source>
</evidence>
<feature type="domain" description="Peptidase M56" evidence="4">
    <location>
        <begin position="108"/>
        <end position="210"/>
    </location>
</feature>
<proteinExistence type="inferred from homology"/>
<dbReference type="OrthoDB" id="9814002at2"/>
<dbReference type="PROSITE" id="PS52016">
    <property type="entry name" value="TONB_DEPENDENT_REC_3"/>
    <property type="match status" value="1"/>
</dbReference>
<dbReference type="Pfam" id="PF07715">
    <property type="entry name" value="Plug"/>
    <property type="match status" value="1"/>
</dbReference>
<keyword evidence="6" id="KW-0675">Receptor</keyword>
<evidence type="ECO:0000313" key="7">
    <source>
        <dbReference type="Proteomes" id="UP000184480"/>
    </source>
</evidence>
<name>A0A1M5F5J6_9BACT</name>
<feature type="transmembrane region" description="Helical" evidence="3">
    <location>
        <begin position="6"/>
        <end position="25"/>
    </location>
</feature>
<dbReference type="GO" id="GO:0009279">
    <property type="term" value="C:cell outer membrane"/>
    <property type="evidence" value="ECO:0007669"/>
    <property type="project" value="UniProtKB-SubCell"/>
</dbReference>
<feature type="compositionally biased region" description="Basic and acidic residues" evidence="2">
    <location>
        <begin position="307"/>
        <end position="323"/>
    </location>
</feature>
<feature type="transmembrane region" description="Helical" evidence="3">
    <location>
        <begin position="256"/>
        <end position="275"/>
    </location>
</feature>
<evidence type="ECO:0000256" key="2">
    <source>
        <dbReference type="SAM" id="MobiDB-lite"/>
    </source>
</evidence>
<feature type="region of interest" description="Disordered" evidence="2">
    <location>
        <begin position="305"/>
        <end position="327"/>
    </location>
</feature>
<dbReference type="Pfam" id="PF05569">
    <property type="entry name" value="Peptidase_M56"/>
    <property type="match status" value="1"/>
</dbReference>
<keyword evidence="3" id="KW-1133">Transmembrane helix</keyword>
<keyword evidence="7" id="KW-1185">Reference proteome</keyword>
<dbReference type="STRING" id="1346286.SAMN05444362_11159"/>
<evidence type="ECO:0000256" key="1">
    <source>
        <dbReference type="PROSITE-ProRule" id="PRU01360"/>
    </source>
</evidence>
<dbReference type="PANTHER" id="PTHR34978">
    <property type="entry name" value="POSSIBLE SENSOR-TRANSDUCER PROTEIN BLAR"/>
    <property type="match status" value="1"/>
</dbReference>
<dbReference type="Gene3D" id="2.170.130.10">
    <property type="entry name" value="TonB-dependent receptor, plug domain"/>
    <property type="match status" value="1"/>
</dbReference>
<gene>
    <name evidence="6" type="ORF">SAMN05444362_11159</name>
</gene>
<dbReference type="Proteomes" id="UP000184480">
    <property type="component" value="Unassembled WGS sequence"/>
</dbReference>
<dbReference type="InterPro" id="IPR052173">
    <property type="entry name" value="Beta-lactam_resp_regulator"/>
</dbReference>
<dbReference type="CDD" id="cd07341">
    <property type="entry name" value="M56_BlaR1_MecR1_like"/>
    <property type="match status" value="1"/>
</dbReference>
<dbReference type="InterPro" id="IPR037066">
    <property type="entry name" value="Plug_dom_sf"/>
</dbReference>
<dbReference type="PANTHER" id="PTHR34978:SF3">
    <property type="entry name" value="SLR0241 PROTEIN"/>
    <property type="match status" value="1"/>
</dbReference>
<protein>
    <submittedName>
        <fullName evidence="6">TonB-dependent outer membrane receptor, SusC/RagA subfamily, signature region</fullName>
    </submittedName>
</protein>
<keyword evidence="1 3" id="KW-0812">Transmembrane</keyword>
<dbReference type="InterPro" id="IPR012910">
    <property type="entry name" value="Plug_dom"/>
</dbReference>
<comment type="similarity">
    <text evidence="1">Belongs to the TonB-dependent receptor family.</text>
</comment>
<dbReference type="InterPro" id="IPR008756">
    <property type="entry name" value="Peptidase_M56"/>
</dbReference>
<dbReference type="AlphaFoldDB" id="A0A1M5F5J6"/>
<dbReference type="EMBL" id="FQUC01000011">
    <property type="protein sequence ID" value="SHF86779.1"/>
    <property type="molecule type" value="Genomic_DNA"/>
</dbReference>
<accession>A0A1M5F5J6</accession>
<dbReference type="SUPFAM" id="SSF56935">
    <property type="entry name" value="Porins"/>
    <property type="match status" value="1"/>
</dbReference>
<dbReference type="RefSeq" id="WP_062179032.1">
    <property type="nucleotide sequence ID" value="NZ_BBXL01000006.1"/>
</dbReference>
<keyword evidence="1" id="KW-1134">Transmembrane beta strand</keyword>
<dbReference type="InterPro" id="IPR039426">
    <property type="entry name" value="TonB-dep_rcpt-like"/>
</dbReference>
<feature type="domain" description="TonB-dependent receptor plug" evidence="5">
    <location>
        <begin position="290"/>
        <end position="375"/>
    </location>
</feature>
<keyword evidence="1 3" id="KW-0472">Membrane</keyword>
<sequence length="383" mass="43160">MKDFLIHIIYSGICLSLFWMVYRFLLSNITFYAFNRLYLVIGLVLSFVLPCFVITYDVVLSANIVSQPDTGSGSPAGNPFSYWLIAGIIYIAGIVVLFLRNLRSYYYLINLLGKGERLMSGKYKVIEEESVNSPFTVFNCIVLNTSRLSGIEKELILKHEIVHIDKKHWIDLVCSECALLLQWFNPVVWLYVSSIKENHEFQADNAVIAQGVSPALYRAVLVNQRLQGPVFSFANSFSLLNKSNRLAMIKKEKSALWKRSAVLTVLPLLGLFFWVSATPRYVYDANTDEVVSVADSTEKVPQFRISPVEDKNKSGNKDSEGKEQSGQNQPLVIVDGKVVSYSEMNNILPDTIDRIEVLKDESSVAVYGDRGKNGVIIITLKKK</sequence>
<organism evidence="6 7">
    <name type="scientific">Dysgonomonas macrotermitis</name>
    <dbReference type="NCBI Taxonomy" id="1346286"/>
    <lineage>
        <taxon>Bacteria</taxon>
        <taxon>Pseudomonadati</taxon>
        <taxon>Bacteroidota</taxon>
        <taxon>Bacteroidia</taxon>
        <taxon>Bacteroidales</taxon>
        <taxon>Dysgonomonadaceae</taxon>
        <taxon>Dysgonomonas</taxon>
    </lineage>
</organism>
<reference evidence="7" key="1">
    <citation type="submission" date="2016-11" db="EMBL/GenBank/DDBJ databases">
        <authorList>
            <person name="Varghese N."/>
            <person name="Submissions S."/>
        </authorList>
    </citation>
    <scope>NUCLEOTIDE SEQUENCE [LARGE SCALE GENOMIC DNA]</scope>
    <source>
        <strain evidence="7">DSM 27370</strain>
    </source>
</reference>
<feature type="transmembrane region" description="Helical" evidence="3">
    <location>
        <begin position="37"/>
        <end position="60"/>
    </location>
</feature>